<sequence length="335" mass="36581">MATPTPKSILKKTPVPSTIRSDVVAINPGPRATTGTKPTPSEARAIALSHAHALQIRKALELSILMSLEELVDFPTPAPASSETSMTHHDTPALKLHLRYFQPSDYDSLIHERNILKLCGYPLCSEPKKSKATSNHVLIDKGLSTMRFVPRAKLERFCSDLCARRGLWLRVQLNDEPSWLRGDVLEGVEVGEKGEVIGLDLEGVKWKANGGEETMVLLEEVERRKEMGIRSAVKEGDLKKLVQELEGLGIESKGILDGNKKPEVARNGVGFVVDGKEVPTKQEPLTFTIEEKEVLGSAVAPSADGLAAGMSALAIEGYKPRKGPEDYIPKSKKPQ</sequence>
<reference evidence="14 15" key="1">
    <citation type="journal article" date="2018" name="Nat. Ecol. Evol.">
        <title>Pezizomycetes genomes reveal the molecular basis of ectomycorrhizal truffle lifestyle.</title>
        <authorList>
            <person name="Murat C."/>
            <person name="Payen T."/>
            <person name="Noel B."/>
            <person name="Kuo A."/>
            <person name="Morin E."/>
            <person name="Chen J."/>
            <person name="Kohler A."/>
            <person name="Krizsan K."/>
            <person name="Balestrini R."/>
            <person name="Da Silva C."/>
            <person name="Montanini B."/>
            <person name="Hainaut M."/>
            <person name="Levati E."/>
            <person name="Barry K.W."/>
            <person name="Belfiori B."/>
            <person name="Cichocki N."/>
            <person name="Clum A."/>
            <person name="Dockter R.B."/>
            <person name="Fauchery L."/>
            <person name="Guy J."/>
            <person name="Iotti M."/>
            <person name="Le Tacon F."/>
            <person name="Lindquist E.A."/>
            <person name="Lipzen A."/>
            <person name="Malagnac F."/>
            <person name="Mello A."/>
            <person name="Molinier V."/>
            <person name="Miyauchi S."/>
            <person name="Poulain J."/>
            <person name="Riccioni C."/>
            <person name="Rubini A."/>
            <person name="Sitrit Y."/>
            <person name="Splivallo R."/>
            <person name="Traeger S."/>
            <person name="Wang M."/>
            <person name="Zifcakova L."/>
            <person name="Wipf D."/>
            <person name="Zambonelli A."/>
            <person name="Paolocci F."/>
            <person name="Nowrousian M."/>
            <person name="Ottonello S."/>
            <person name="Baldrian P."/>
            <person name="Spatafora J.W."/>
            <person name="Henrissat B."/>
            <person name="Nagy L.G."/>
            <person name="Aury J.M."/>
            <person name="Wincker P."/>
            <person name="Grigoriev I.V."/>
            <person name="Bonfante P."/>
            <person name="Martin F.M."/>
        </authorList>
    </citation>
    <scope>NUCLEOTIDE SEQUENCE [LARGE SCALE GENOMIC DNA]</scope>
    <source>
        <strain evidence="14 15">CCBAS932</strain>
    </source>
</reference>
<evidence type="ECO:0000256" key="8">
    <source>
        <dbReference type="ARBA" id="ARBA00023242"/>
    </source>
</evidence>
<evidence type="ECO:0000256" key="10">
    <source>
        <dbReference type="ARBA" id="ARBA00048336"/>
    </source>
</evidence>
<evidence type="ECO:0000256" key="11">
    <source>
        <dbReference type="PROSITE-ProRule" id="PRU00812"/>
    </source>
</evidence>
<dbReference type="EMBL" id="ML119156">
    <property type="protein sequence ID" value="RPB09018.1"/>
    <property type="molecule type" value="Genomic_DNA"/>
</dbReference>
<evidence type="ECO:0000256" key="4">
    <source>
        <dbReference type="ARBA" id="ARBA00022771"/>
    </source>
</evidence>
<dbReference type="Pfam" id="PF04181">
    <property type="entry name" value="RPAP2_Rtr1"/>
    <property type="match status" value="1"/>
</dbReference>
<evidence type="ECO:0000256" key="9">
    <source>
        <dbReference type="ARBA" id="ARBA00047761"/>
    </source>
</evidence>
<comment type="similarity">
    <text evidence="2 11 12">Belongs to the RPAP2 family.</text>
</comment>
<evidence type="ECO:0000256" key="7">
    <source>
        <dbReference type="ARBA" id="ARBA00022912"/>
    </source>
</evidence>
<keyword evidence="6 12" id="KW-0862">Zinc</keyword>
<evidence type="ECO:0000259" key="13">
    <source>
        <dbReference type="PROSITE" id="PS51479"/>
    </source>
</evidence>
<keyword evidence="4 12" id="KW-0863">Zinc-finger</keyword>
<keyword evidence="15" id="KW-1185">Reference proteome</keyword>
<dbReference type="PROSITE" id="PS51479">
    <property type="entry name" value="ZF_RTR1"/>
    <property type="match status" value="1"/>
</dbReference>
<dbReference type="InParanoid" id="A0A3N4KHY4"/>
<comment type="catalytic activity">
    <reaction evidence="9 12">
        <text>O-phospho-L-seryl-[protein] + H2O = L-seryl-[protein] + phosphate</text>
        <dbReference type="Rhea" id="RHEA:20629"/>
        <dbReference type="Rhea" id="RHEA-COMP:9863"/>
        <dbReference type="Rhea" id="RHEA-COMP:11604"/>
        <dbReference type="ChEBI" id="CHEBI:15377"/>
        <dbReference type="ChEBI" id="CHEBI:29999"/>
        <dbReference type="ChEBI" id="CHEBI:43474"/>
        <dbReference type="ChEBI" id="CHEBI:83421"/>
        <dbReference type="EC" id="3.1.3.16"/>
    </reaction>
</comment>
<feature type="domain" description="RTR1-type" evidence="13">
    <location>
        <begin position="96"/>
        <end position="182"/>
    </location>
</feature>
<evidence type="ECO:0000313" key="14">
    <source>
        <dbReference type="EMBL" id="RPB09018.1"/>
    </source>
</evidence>
<name>A0A3N4KHY4_9PEZI</name>
<dbReference type="InterPro" id="IPR039693">
    <property type="entry name" value="Rtr1/RPAP2"/>
</dbReference>
<dbReference type="GO" id="GO:0043175">
    <property type="term" value="F:RNA polymerase core enzyme binding"/>
    <property type="evidence" value="ECO:0007669"/>
    <property type="project" value="UniProtKB-UniRule"/>
</dbReference>
<dbReference type="InterPro" id="IPR038534">
    <property type="entry name" value="Rtr1/RPAP2_sf"/>
</dbReference>
<keyword evidence="8 12" id="KW-0539">Nucleus</keyword>
<dbReference type="GO" id="GO:0005634">
    <property type="term" value="C:nucleus"/>
    <property type="evidence" value="ECO:0007669"/>
    <property type="project" value="UniProtKB-SubCell"/>
</dbReference>
<comment type="catalytic activity">
    <reaction evidence="10 12">
        <text>O-phospho-L-threonyl-[protein] + H2O = L-threonyl-[protein] + phosphate</text>
        <dbReference type="Rhea" id="RHEA:47004"/>
        <dbReference type="Rhea" id="RHEA-COMP:11060"/>
        <dbReference type="Rhea" id="RHEA-COMP:11605"/>
        <dbReference type="ChEBI" id="CHEBI:15377"/>
        <dbReference type="ChEBI" id="CHEBI:30013"/>
        <dbReference type="ChEBI" id="CHEBI:43474"/>
        <dbReference type="ChEBI" id="CHEBI:61977"/>
        <dbReference type="EC" id="3.1.3.16"/>
    </reaction>
</comment>
<accession>A0A3N4KHY4</accession>
<dbReference type="InterPro" id="IPR007308">
    <property type="entry name" value="Rtr1/RPAP2_dom"/>
</dbReference>
<organism evidence="14 15">
    <name type="scientific">Morchella conica CCBAS932</name>
    <dbReference type="NCBI Taxonomy" id="1392247"/>
    <lineage>
        <taxon>Eukaryota</taxon>
        <taxon>Fungi</taxon>
        <taxon>Dikarya</taxon>
        <taxon>Ascomycota</taxon>
        <taxon>Pezizomycotina</taxon>
        <taxon>Pezizomycetes</taxon>
        <taxon>Pezizales</taxon>
        <taxon>Morchellaceae</taxon>
        <taxon>Morchella</taxon>
    </lineage>
</organism>
<dbReference type="EC" id="3.1.3.16" evidence="12"/>
<keyword evidence="5 12" id="KW-0378">Hydrolase</keyword>
<comment type="subcellular location">
    <subcellularLocation>
        <location evidence="1 12">Nucleus</location>
    </subcellularLocation>
</comment>
<evidence type="ECO:0000256" key="6">
    <source>
        <dbReference type="ARBA" id="ARBA00022833"/>
    </source>
</evidence>
<evidence type="ECO:0000256" key="1">
    <source>
        <dbReference type="ARBA" id="ARBA00004123"/>
    </source>
</evidence>
<evidence type="ECO:0000256" key="12">
    <source>
        <dbReference type="RuleBase" id="RU367080"/>
    </source>
</evidence>
<dbReference type="STRING" id="1392247.A0A3N4KHY4"/>
<evidence type="ECO:0000256" key="5">
    <source>
        <dbReference type="ARBA" id="ARBA00022801"/>
    </source>
</evidence>
<dbReference type="GO" id="GO:0008420">
    <property type="term" value="F:RNA polymerase II CTD heptapeptide repeat phosphatase activity"/>
    <property type="evidence" value="ECO:0007669"/>
    <property type="project" value="UniProtKB-UniRule"/>
</dbReference>
<dbReference type="GO" id="GO:0005737">
    <property type="term" value="C:cytoplasm"/>
    <property type="evidence" value="ECO:0007669"/>
    <property type="project" value="TreeGrafter"/>
</dbReference>
<keyword evidence="7 12" id="KW-0904">Protein phosphatase</keyword>
<dbReference type="Proteomes" id="UP000277580">
    <property type="component" value="Unassembled WGS sequence"/>
</dbReference>
<evidence type="ECO:0000313" key="15">
    <source>
        <dbReference type="Proteomes" id="UP000277580"/>
    </source>
</evidence>
<evidence type="ECO:0000256" key="3">
    <source>
        <dbReference type="ARBA" id="ARBA00022723"/>
    </source>
</evidence>
<dbReference type="PANTHER" id="PTHR14732">
    <property type="entry name" value="RNA POLYMERASE II SUBUNIT B1 CTD PHOSPHATASE RPAP2-RELATED"/>
    <property type="match status" value="1"/>
</dbReference>
<comment type="function">
    <text evidence="12">Putative RNA polymerase II subunit B1 C-terminal domain (CTD) phosphatase involved in RNA polymerase II transcription regulation.</text>
</comment>
<protein>
    <recommendedName>
        <fullName evidence="12">RNA polymerase II subunit B1 CTD phosphatase RPAP2 homolog</fullName>
        <ecNumber evidence="12">3.1.3.16</ecNumber>
    </recommendedName>
</protein>
<gene>
    <name evidence="14" type="ORF">P167DRAFT_538804</name>
</gene>
<dbReference type="OrthoDB" id="2590500at2759"/>
<dbReference type="GO" id="GO:0008270">
    <property type="term" value="F:zinc ion binding"/>
    <property type="evidence" value="ECO:0007669"/>
    <property type="project" value="UniProtKB-KW"/>
</dbReference>
<keyword evidence="3 12" id="KW-0479">Metal-binding</keyword>
<evidence type="ECO:0000256" key="2">
    <source>
        <dbReference type="ARBA" id="ARBA00005676"/>
    </source>
</evidence>
<proteinExistence type="inferred from homology"/>
<dbReference type="AlphaFoldDB" id="A0A3N4KHY4"/>
<dbReference type="PANTHER" id="PTHR14732:SF0">
    <property type="entry name" value="RNA POLYMERASE II SUBUNIT B1 CTD PHOSPHATASE RPAP2-RELATED"/>
    <property type="match status" value="1"/>
</dbReference>
<dbReference type="Gene3D" id="1.25.40.820">
    <property type="match status" value="1"/>
</dbReference>